<dbReference type="InParanoid" id="A0A1X7VLF8"/>
<dbReference type="EnsemblMetazoa" id="Aqu2.1.40650_001">
    <property type="protein sequence ID" value="Aqu2.1.40650_001"/>
    <property type="gene ID" value="Aqu2.1.40650"/>
</dbReference>
<dbReference type="PANTHER" id="PTHR14885">
    <property type="entry name" value="CILIA- AND FLAGELLA-ASSOCIATED PROTEIN 43-RELATED"/>
    <property type="match status" value="1"/>
</dbReference>
<feature type="coiled-coil region" evidence="10">
    <location>
        <begin position="1253"/>
        <end position="1305"/>
    </location>
</feature>
<keyword evidence="7" id="KW-0966">Cell projection</keyword>
<gene>
    <name evidence="13" type="primary">100637408</name>
</gene>
<dbReference type="Gene3D" id="2.130.10.10">
    <property type="entry name" value="YVTN repeat-like/Quinoprotein amine dehydrogenase"/>
    <property type="match status" value="3"/>
</dbReference>
<dbReference type="Pfam" id="PF23185">
    <property type="entry name" value="CFAP43_N"/>
    <property type="match status" value="1"/>
</dbReference>
<evidence type="ECO:0000256" key="9">
    <source>
        <dbReference type="ARBA" id="ARBA00023662"/>
    </source>
</evidence>
<evidence type="ECO:0000259" key="12">
    <source>
        <dbReference type="Pfam" id="PF23185"/>
    </source>
</evidence>
<feature type="coiled-coil region" evidence="10">
    <location>
        <begin position="821"/>
        <end position="887"/>
    </location>
</feature>
<feature type="coiled-coil region" evidence="10">
    <location>
        <begin position="1518"/>
        <end position="1545"/>
    </location>
</feature>
<evidence type="ECO:0000256" key="1">
    <source>
        <dbReference type="ARBA" id="ARBA00004430"/>
    </source>
</evidence>
<evidence type="ECO:0000313" key="14">
    <source>
        <dbReference type="Proteomes" id="UP000007879"/>
    </source>
</evidence>
<keyword evidence="5 10" id="KW-0175">Coiled coil</keyword>
<proteinExistence type="inferred from homology"/>
<evidence type="ECO:0000256" key="3">
    <source>
        <dbReference type="ARBA" id="ARBA00022574"/>
    </source>
</evidence>
<dbReference type="KEGG" id="aqu:100637408"/>
<evidence type="ECO:0000313" key="13">
    <source>
        <dbReference type="EnsemblMetazoa" id="Aqu2.1.40650_001"/>
    </source>
</evidence>
<dbReference type="GO" id="GO:0060271">
    <property type="term" value="P:cilium assembly"/>
    <property type="evidence" value="ECO:0007669"/>
    <property type="project" value="TreeGrafter"/>
</dbReference>
<organism evidence="13">
    <name type="scientific">Amphimedon queenslandica</name>
    <name type="common">Sponge</name>
    <dbReference type="NCBI Taxonomy" id="400682"/>
    <lineage>
        <taxon>Eukaryota</taxon>
        <taxon>Metazoa</taxon>
        <taxon>Porifera</taxon>
        <taxon>Demospongiae</taxon>
        <taxon>Heteroscleromorpha</taxon>
        <taxon>Haplosclerida</taxon>
        <taxon>Niphatidae</taxon>
        <taxon>Amphimedon</taxon>
    </lineage>
</organism>
<dbReference type="InterPro" id="IPR056296">
    <property type="entry name" value="Cfap43_N"/>
</dbReference>
<evidence type="ECO:0000256" key="2">
    <source>
        <dbReference type="ARBA" id="ARBA00022490"/>
    </source>
</evidence>
<evidence type="ECO:0000256" key="10">
    <source>
        <dbReference type="SAM" id="Coils"/>
    </source>
</evidence>
<sequence length="1690" mass="192651">MADSFGKLKLKWACGYQATPLHFISRDVLVYSSGNILNFVQASTGASLNSIPSEGKGIGPIAVSRESGLVAYAESSLEPLIFVLKYPKCTVIHSLKGDAKLEYKSIAFSSNGQKLASLSGIPDFLLTIWNLKDGIDLCKEVVAQKLPGGHITISFNPVNWKQLALISEDRLSLWSVESCDTQMILTSISINLPERSTPVGTVVHANAFHQSVTDGAKREGGGMKEGATNMSNVFYDKTYDDRVKKWYPVIPVSHVWTNQSSFYIGFSGGQIMLVDVESSSMKMIVNQVEEVASTSTVHEDDLPKTAHAVLCEGSVDCLSICPRGLLTAGKDGHIYCFNPSNDFHIVDSFKIDNHNIVTMSCNECIAVGTDTGSAFRLDLDDFSQHSPILEYERAPLVGLDVLSPGTRLCITCREDGLVQVWDILRGGHHLSSLHLRRDCTSLVCPISSQTAVVGTRTGHLILISFAPSIDSPRLVHKIRLFKNEIGKLKCDIPGHFIACSSAVDKSVFIVSATFQNGFKVLGYTDVSSQIQDISILPKGWYFDDATQIGVHSTAASLHQESTSSTTSSSSSSSSTSLITLFDLPNKLSNALPDETDIKDLYEDPTTKLFSNKSISKKCLCFSFPLLSMILAPHNEIFVVPRKTKALCKLVLPLTDKEMITEDDLKSSFSAHELPESVYKLSFHQKWLLSIGQDGKCILRQTEMPQQTLHCIPHHYKNKGGSQVSSTTDGQYFLTAGDKAALTCWEWGEITSHGKTKLNEAIQFGKGKIQQLSEAKEMEDAVLSNLPELREKQEGQENEHTWLETATELAHKAEDEKYDELKSQLRLEINALREKVMSMIETNEELNDLERLERSEFILDTEEHQRHQREEEEKISSLKEDIELANLAKMYLHNLIKKQCWNEMTVKGKAIKAFQHRFEVTNYPLKEQSKATLQLLERVKTRRRIEMAERKIRETVLSDNKMTLKSQVPALDLGLEEEEDTKKDEKDSEPHTLVGSRATEHGANTEFLYDQFELLSPVTKRHQIVLLKECLRNIKESFNKEFDEVLHQKTLEIARIQEKNIRIRKISNDLKLNEEIFDPKLDSDEEPERLLKVTDEEIEIEKYLSPEEKKRLEEVAKEEEERKRREMGDNWRERGLDMMMAGRLEANAEEELFKDLPRPDFMAKDVSEMSEDEIRMKHEFEKKEAAWLEEREKMKKALEAEMRKHQETISQGVQAFDEKVMKLFQLKVATEKTVLEEELKILRLSASLLVEEEVRMKEELVEKMLDENKNAKALVTNTILTTKKQIEEHQETYEQMMTEDKELEKSFKKDFADCEPHVDQLLKLFKRRPRGMKLKAEPVPEVKSDNPSSGSIHARPSGMMPSVGSSNWTVEEMMSELDSPANMPEGLELYQWERFTVARHYKVESERRVKEMAMRLAEMNAFLHKREKESEQFQSDIQNHFVELNKLHDEKAVSDLNAEIQLLLKQGQVEIDASDFAPDFSNSVLIHRSGVEELNNQIKTLGEAKLAHMMECKDFKKGIRMLEWELKRLRMEAEDLTNKAKDIQMLRVTKELQERLMMDNIQSKDAHQIETLEKTIKLNQKIHKKRLRSFKKILVSLKGDVDKKKFTNTELDLELEKKAVEVVERQNIKDLADGRDLTVDSAQSRMKDIASRRKLVELAKTQANEIKILREEVERLRMKTFPALVQVQNLF</sequence>
<dbReference type="Proteomes" id="UP000007879">
    <property type="component" value="Unassembled WGS sequence"/>
</dbReference>
<evidence type="ECO:0000256" key="7">
    <source>
        <dbReference type="ARBA" id="ARBA00023273"/>
    </source>
</evidence>
<dbReference type="SMART" id="SM00320">
    <property type="entry name" value="WD40"/>
    <property type="match status" value="6"/>
</dbReference>
<dbReference type="InterPro" id="IPR001680">
    <property type="entry name" value="WD40_rpt"/>
</dbReference>
<dbReference type="EnsemblMetazoa" id="XM_020008805.1">
    <property type="protein sequence ID" value="XP_019864364.1"/>
    <property type="gene ID" value="LOC100637408"/>
</dbReference>
<feature type="compositionally biased region" description="Basic and acidic residues" evidence="11">
    <location>
        <begin position="979"/>
        <end position="989"/>
    </location>
</feature>
<protein>
    <recommendedName>
        <fullName evidence="9">Cilia- and flagella-associated protein 43</fullName>
    </recommendedName>
</protein>
<dbReference type="InterPro" id="IPR015943">
    <property type="entry name" value="WD40/YVTN_repeat-like_dom_sf"/>
</dbReference>
<keyword evidence="6" id="KW-0206">Cytoskeleton</keyword>
<dbReference type="SUPFAM" id="SSF50978">
    <property type="entry name" value="WD40 repeat-like"/>
    <property type="match status" value="2"/>
</dbReference>
<feature type="region of interest" description="Disordered" evidence="11">
    <location>
        <begin position="974"/>
        <end position="998"/>
    </location>
</feature>
<reference evidence="14" key="1">
    <citation type="journal article" date="2010" name="Nature">
        <title>The Amphimedon queenslandica genome and the evolution of animal complexity.</title>
        <authorList>
            <person name="Srivastava M."/>
            <person name="Simakov O."/>
            <person name="Chapman J."/>
            <person name="Fahey B."/>
            <person name="Gauthier M.E."/>
            <person name="Mitros T."/>
            <person name="Richards G.S."/>
            <person name="Conaco C."/>
            <person name="Dacre M."/>
            <person name="Hellsten U."/>
            <person name="Larroux C."/>
            <person name="Putnam N.H."/>
            <person name="Stanke M."/>
            <person name="Adamska M."/>
            <person name="Darling A."/>
            <person name="Degnan S.M."/>
            <person name="Oakley T.H."/>
            <person name="Plachetzki D.C."/>
            <person name="Zhai Y."/>
            <person name="Adamski M."/>
            <person name="Calcino A."/>
            <person name="Cummins S.F."/>
            <person name="Goodstein D.M."/>
            <person name="Harris C."/>
            <person name="Jackson D.J."/>
            <person name="Leys S.P."/>
            <person name="Shu S."/>
            <person name="Woodcroft B.J."/>
            <person name="Vervoort M."/>
            <person name="Kosik K.S."/>
            <person name="Manning G."/>
            <person name="Degnan B.M."/>
            <person name="Rokhsar D.S."/>
        </authorList>
    </citation>
    <scope>NUCLEOTIDE SEQUENCE [LARGE SCALE GENOMIC DNA]</scope>
</reference>
<keyword evidence="4" id="KW-0677">Repeat</keyword>
<dbReference type="PANTHER" id="PTHR14885:SF1">
    <property type="entry name" value="CILIA- AND FLAGELLA-ASSOCIATED PROTEIN 43"/>
    <property type="match status" value="1"/>
</dbReference>
<comment type="similarity">
    <text evidence="8">Belongs to the CFAP43 family.</text>
</comment>
<evidence type="ECO:0000256" key="11">
    <source>
        <dbReference type="SAM" id="MobiDB-lite"/>
    </source>
</evidence>
<keyword evidence="3" id="KW-0853">WD repeat</keyword>
<evidence type="ECO:0000256" key="6">
    <source>
        <dbReference type="ARBA" id="ARBA00023212"/>
    </source>
</evidence>
<dbReference type="STRING" id="400682.A0A1X7VLF8"/>
<feature type="coiled-coil region" evidence="10">
    <location>
        <begin position="1651"/>
        <end position="1678"/>
    </location>
</feature>
<evidence type="ECO:0000256" key="4">
    <source>
        <dbReference type="ARBA" id="ARBA00022737"/>
    </source>
</evidence>
<feature type="domain" description="Cfap43 N-terminal" evidence="12">
    <location>
        <begin position="40"/>
        <end position="286"/>
    </location>
</feature>
<keyword evidence="14" id="KW-1185">Reference proteome</keyword>
<accession>A0A1X7VLF8</accession>
<feature type="region of interest" description="Disordered" evidence="11">
    <location>
        <begin position="1335"/>
        <end position="1360"/>
    </location>
</feature>
<dbReference type="GO" id="GO:0003341">
    <property type="term" value="P:cilium movement"/>
    <property type="evidence" value="ECO:0007669"/>
    <property type="project" value="UniProtKB-ARBA"/>
</dbReference>
<dbReference type="InterPro" id="IPR036322">
    <property type="entry name" value="WD40_repeat_dom_sf"/>
</dbReference>
<reference evidence="13" key="2">
    <citation type="submission" date="2017-05" db="UniProtKB">
        <authorList>
            <consortium name="EnsemblMetazoa"/>
        </authorList>
    </citation>
    <scope>IDENTIFICATION</scope>
</reference>
<evidence type="ECO:0000256" key="8">
    <source>
        <dbReference type="ARBA" id="ARBA00023605"/>
    </source>
</evidence>
<name>A0A1X7VLF8_AMPQE</name>
<dbReference type="GO" id="GO:0005930">
    <property type="term" value="C:axoneme"/>
    <property type="evidence" value="ECO:0007669"/>
    <property type="project" value="UniProtKB-SubCell"/>
</dbReference>
<comment type="subcellular location">
    <subcellularLocation>
        <location evidence="1">Cytoplasm</location>
        <location evidence="1">Cytoskeleton</location>
        <location evidence="1">Cilium axoneme</location>
    </subcellularLocation>
</comment>
<dbReference type="OrthoDB" id="535167at2759"/>
<dbReference type="Pfam" id="PF25828">
    <property type="entry name" value="CC_Cfap43"/>
    <property type="match status" value="1"/>
</dbReference>
<keyword evidence="2" id="KW-0963">Cytoplasm</keyword>
<dbReference type="eggNOG" id="ENOG502QQ39">
    <property type="taxonomic scope" value="Eukaryota"/>
</dbReference>
<evidence type="ECO:0000256" key="5">
    <source>
        <dbReference type="ARBA" id="ARBA00023054"/>
    </source>
</evidence>